<evidence type="ECO:0008006" key="3">
    <source>
        <dbReference type="Google" id="ProtNLM"/>
    </source>
</evidence>
<reference evidence="2" key="1">
    <citation type="submission" date="2020-02" db="EMBL/GenBank/DDBJ databases">
        <authorList>
            <person name="Meier V. D."/>
        </authorList>
    </citation>
    <scope>NUCLEOTIDE SEQUENCE</scope>
    <source>
        <strain evidence="2">AVDCRST_MAG18</strain>
    </source>
</reference>
<evidence type="ECO:0000313" key="2">
    <source>
        <dbReference type="EMBL" id="CAA9588975.1"/>
    </source>
</evidence>
<protein>
    <recommendedName>
        <fullName evidence="3">Branched-chain amino acid transport</fullName>
    </recommendedName>
</protein>
<name>A0A6J4VV32_9BACT</name>
<dbReference type="Pfam" id="PF05437">
    <property type="entry name" value="AzlD"/>
    <property type="match status" value="1"/>
</dbReference>
<dbReference type="InterPro" id="IPR008407">
    <property type="entry name" value="Brnchd-chn_aa_trnsp_AzlD"/>
</dbReference>
<accession>A0A6J4VV32</accession>
<keyword evidence="1" id="KW-0472">Membrane</keyword>
<evidence type="ECO:0000256" key="1">
    <source>
        <dbReference type="SAM" id="Phobius"/>
    </source>
</evidence>
<feature type="transmembrane region" description="Helical" evidence="1">
    <location>
        <begin position="45"/>
        <end position="73"/>
    </location>
</feature>
<keyword evidence="1" id="KW-1133">Transmembrane helix</keyword>
<sequence>MRAEVAATILGMALLTYATRAGGLWLMGRITTTPRLDAWLRSLPGAILAALVAPAALAAGPAEALAAALTALVAARTGNLLGALIVGVAAVYALRHLL</sequence>
<dbReference type="EMBL" id="CADCWN010000363">
    <property type="protein sequence ID" value="CAA9588975.1"/>
    <property type="molecule type" value="Genomic_DNA"/>
</dbReference>
<gene>
    <name evidence="2" type="ORF">AVDCRST_MAG18-4511</name>
</gene>
<proteinExistence type="predicted"/>
<feature type="transmembrane region" description="Helical" evidence="1">
    <location>
        <begin position="80"/>
        <end position="97"/>
    </location>
</feature>
<organism evidence="2">
    <name type="scientific">uncultured Thermomicrobiales bacterium</name>
    <dbReference type="NCBI Taxonomy" id="1645740"/>
    <lineage>
        <taxon>Bacteria</taxon>
        <taxon>Pseudomonadati</taxon>
        <taxon>Thermomicrobiota</taxon>
        <taxon>Thermomicrobia</taxon>
        <taxon>Thermomicrobiales</taxon>
        <taxon>environmental samples</taxon>
    </lineage>
</organism>
<keyword evidence="1" id="KW-0812">Transmembrane</keyword>
<dbReference type="AlphaFoldDB" id="A0A6J4VV32"/>